<gene>
    <name evidence="2" type="ORF">P7I04_13045</name>
</gene>
<sequence>MKILRRVIGYLILTFSILFLLIWDGTVLAIYGVIGFHSFWELLQVLSFIALSLLTIAFVDYICSKILPQGSLTLKEVVKDALK</sequence>
<name>A0AAW8UHX6_9LACT</name>
<keyword evidence="1" id="KW-0472">Membrane</keyword>
<keyword evidence="1" id="KW-1133">Transmembrane helix</keyword>
<feature type="transmembrane region" description="Helical" evidence="1">
    <location>
        <begin position="7"/>
        <end position="36"/>
    </location>
</feature>
<protein>
    <submittedName>
        <fullName evidence="2">Uncharacterized protein</fullName>
    </submittedName>
</protein>
<keyword evidence="1" id="KW-0812">Transmembrane</keyword>
<accession>A0AAW8UHX6</accession>
<dbReference type="Proteomes" id="UP001250218">
    <property type="component" value="Unassembled WGS sequence"/>
</dbReference>
<organism evidence="2 3">
    <name type="scientific">Lactococcus lactis</name>
    <dbReference type="NCBI Taxonomy" id="1358"/>
    <lineage>
        <taxon>Bacteria</taxon>
        <taxon>Bacillati</taxon>
        <taxon>Bacillota</taxon>
        <taxon>Bacilli</taxon>
        <taxon>Lactobacillales</taxon>
        <taxon>Streptococcaceae</taxon>
        <taxon>Lactococcus</taxon>
    </lineage>
</organism>
<comment type="caution">
    <text evidence="2">The sequence shown here is derived from an EMBL/GenBank/DDBJ whole genome shotgun (WGS) entry which is preliminary data.</text>
</comment>
<proteinExistence type="predicted"/>
<feature type="transmembrane region" description="Helical" evidence="1">
    <location>
        <begin position="42"/>
        <end position="63"/>
    </location>
</feature>
<dbReference type="EMBL" id="JARQDL010000015">
    <property type="protein sequence ID" value="MDT2946948.1"/>
    <property type="molecule type" value="Genomic_DNA"/>
</dbReference>
<dbReference type="RefSeq" id="WP_311843778.1">
    <property type="nucleotide sequence ID" value="NZ_JARQDC010000017.1"/>
</dbReference>
<evidence type="ECO:0000256" key="1">
    <source>
        <dbReference type="SAM" id="Phobius"/>
    </source>
</evidence>
<dbReference type="AlphaFoldDB" id="A0AAW8UHX6"/>
<reference evidence="2" key="1">
    <citation type="submission" date="2023-03" db="EMBL/GenBank/DDBJ databases">
        <authorList>
            <person name="Shen W."/>
            <person name="Cai J."/>
        </authorList>
    </citation>
    <scope>NUCLEOTIDE SEQUENCE</scope>
    <source>
        <strain evidence="2">Y37</strain>
    </source>
</reference>
<evidence type="ECO:0000313" key="2">
    <source>
        <dbReference type="EMBL" id="MDT2946948.1"/>
    </source>
</evidence>
<evidence type="ECO:0000313" key="3">
    <source>
        <dbReference type="Proteomes" id="UP001250218"/>
    </source>
</evidence>